<sequence>MLHEILLGLLGEIGGVIEEVNGVFQVREDCYFLNKSEQELINRILRVAGHYKYLERFSTRYGAMNAGLTQIVNLRGSDDEESPGLYLKALCRGIKDLLEEYRSKIASIEQEYLKGRTLTIPSLLDLVRNDELAAVAKIARQIETQRLRGGQLLDLVFKEEQCPALRDTMERMNVKLLQVFFHQLIAWTVYGNLLDSFSEFFVRQQEGDEWTSKYSLDLDMIPESCITTKLAEKALFIGKAVRVLGDSLPTEEAEIFAKALRQAQSNFSKLILAQILERMRKSVGNRLWNLVVVKSDLMGHINALKNYFLLSRGEFILTFLEESMDIMALPPKPDTAAQDINQGPFAQAQSSLEEDPYLTNFKLSIKQSGFTYNDFSSIKDLSLLSNANQTSKNSISLVQNKFTRRPGAVWHSRKQQIMPGFTCQFTFKYNSPCYAYLMLQSEKEISGQYSKAPISPPEIENGLVLAVTINEGIMRFAVQVNQLTVAESEKKCELTTIKVGLTYESDFIKVELNGNVCIDSQVNFQGIKLDVGTSAYIGIGSQTGIELLNWGFIQTGTGMQTAIFDSWSGLTLEYCTEWPLNLMLSPQILDKYMALFRFLFTLKRAQFTLQRSWITLVKKRNPQLQSMSEIPREALQLRAQMNFLLDNLISYLQLDIIQTQFTLFKKKVSESEDFEEVRSYHDQYVAKTAYLCFLQFPKIVKSIQEISRCCHELCGVMERGGDLKMVRTTFEQQLLFAFNVLSSLKGQHTALGQLLLRLNFNGYLTKLQKEAERPRLTYLR</sequence>
<name>A0AAU9KQ05_9CILI</name>
<dbReference type="InterPro" id="IPR013320">
    <property type="entry name" value="ConA-like_dom_sf"/>
</dbReference>
<dbReference type="GO" id="GO:0031122">
    <property type="term" value="P:cytoplasmic microtubule organization"/>
    <property type="evidence" value="ECO:0007669"/>
    <property type="project" value="TreeGrafter"/>
</dbReference>
<dbReference type="InterPro" id="IPR007259">
    <property type="entry name" value="GCP"/>
</dbReference>
<dbReference type="EMBL" id="CAJZBQ010000064">
    <property type="protein sequence ID" value="CAG9336227.1"/>
    <property type="molecule type" value="Genomic_DNA"/>
</dbReference>
<organism evidence="9 10">
    <name type="scientific">Blepharisma stoltei</name>
    <dbReference type="NCBI Taxonomy" id="1481888"/>
    <lineage>
        <taxon>Eukaryota</taxon>
        <taxon>Sar</taxon>
        <taxon>Alveolata</taxon>
        <taxon>Ciliophora</taxon>
        <taxon>Postciliodesmatophora</taxon>
        <taxon>Heterotrichea</taxon>
        <taxon>Heterotrichida</taxon>
        <taxon>Blepharismidae</taxon>
        <taxon>Blepharisma</taxon>
    </lineage>
</organism>
<evidence type="ECO:0000256" key="4">
    <source>
        <dbReference type="ARBA" id="ARBA00022701"/>
    </source>
</evidence>
<keyword evidence="5 6" id="KW-0206">Cytoskeleton</keyword>
<evidence type="ECO:0000256" key="2">
    <source>
        <dbReference type="ARBA" id="ARBA00010337"/>
    </source>
</evidence>
<dbReference type="GO" id="GO:0051225">
    <property type="term" value="P:spindle assembly"/>
    <property type="evidence" value="ECO:0007669"/>
    <property type="project" value="TreeGrafter"/>
</dbReference>
<evidence type="ECO:0000256" key="6">
    <source>
        <dbReference type="RuleBase" id="RU363050"/>
    </source>
</evidence>
<dbReference type="InterPro" id="IPR041470">
    <property type="entry name" value="GCP_N"/>
</dbReference>
<dbReference type="PANTHER" id="PTHR19302:SF27">
    <property type="entry name" value="GAMMA-TUBULIN COMPLEX COMPONENT 4"/>
    <property type="match status" value="1"/>
</dbReference>
<evidence type="ECO:0000313" key="10">
    <source>
        <dbReference type="Proteomes" id="UP001162131"/>
    </source>
</evidence>
<dbReference type="GO" id="GO:0000930">
    <property type="term" value="C:gamma-tubulin complex"/>
    <property type="evidence" value="ECO:0007669"/>
    <property type="project" value="TreeGrafter"/>
</dbReference>
<comment type="subcellular location">
    <subcellularLocation>
        <location evidence="1 6">Cytoplasm</location>
        <location evidence="1 6">Cytoskeleton</location>
        <location evidence="1 6">Microtubule organizing center</location>
    </subcellularLocation>
</comment>
<dbReference type="GO" id="GO:0051011">
    <property type="term" value="F:microtubule minus-end binding"/>
    <property type="evidence" value="ECO:0007669"/>
    <property type="project" value="TreeGrafter"/>
</dbReference>
<dbReference type="GO" id="GO:0043015">
    <property type="term" value="F:gamma-tubulin binding"/>
    <property type="evidence" value="ECO:0007669"/>
    <property type="project" value="InterPro"/>
</dbReference>
<reference evidence="9" key="1">
    <citation type="submission" date="2021-09" db="EMBL/GenBank/DDBJ databases">
        <authorList>
            <consortium name="AG Swart"/>
            <person name="Singh M."/>
            <person name="Singh A."/>
            <person name="Seah K."/>
            <person name="Emmerich C."/>
        </authorList>
    </citation>
    <scope>NUCLEOTIDE SEQUENCE</scope>
    <source>
        <strain evidence="9">ATCC30299</strain>
    </source>
</reference>
<keyword evidence="4 6" id="KW-0493">Microtubule</keyword>
<evidence type="ECO:0000259" key="8">
    <source>
        <dbReference type="Pfam" id="PF17681"/>
    </source>
</evidence>
<protein>
    <recommendedName>
        <fullName evidence="6">Spindle pole body component</fullName>
    </recommendedName>
</protein>
<gene>
    <name evidence="9" type="ORF">BSTOLATCC_MIC66108</name>
</gene>
<keyword evidence="10" id="KW-1185">Reference proteome</keyword>
<dbReference type="AlphaFoldDB" id="A0AAU9KQ05"/>
<keyword evidence="3 6" id="KW-0963">Cytoplasm</keyword>
<dbReference type="Gene3D" id="1.20.120.1900">
    <property type="entry name" value="Gamma-tubulin complex, C-terminal domain"/>
    <property type="match status" value="2"/>
</dbReference>
<evidence type="ECO:0000256" key="5">
    <source>
        <dbReference type="ARBA" id="ARBA00023212"/>
    </source>
</evidence>
<evidence type="ECO:0000256" key="1">
    <source>
        <dbReference type="ARBA" id="ARBA00004267"/>
    </source>
</evidence>
<dbReference type="PANTHER" id="PTHR19302">
    <property type="entry name" value="GAMMA TUBULIN COMPLEX PROTEIN"/>
    <property type="match status" value="1"/>
</dbReference>
<dbReference type="GO" id="GO:0007020">
    <property type="term" value="P:microtubule nucleation"/>
    <property type="evidence" value="ECO:0007669"/>
    <property type="project" value="InterPro"/>
</dbReference>
<feature type="domain" description="Gamma tubulin complex component C-terminal" evidence="7">
    <location>
        <begin position="564"/>
        <end position="763"/>
    </location>
</feature>
<dbReference type="GO" id="GO:0005874">
    <property type="term" value="C:microtubule"/>
    <property type="evidence" value="ECO:0007669"/>
    <property type="project" value="UniProtKB-KW"/>
</dbReference>
<feature type="domain" description="Gamma tubulin complex component protein N-terminal" evidence="8">
    <location>
        <begin position="2"/>
        <end position="292"/>
    </location>
</feature>
<dbReference type="GO" id="GO:0000922">
    <property type="term" value="C:spindle pole"/>
    <property type="evidence" value="ECO:0007669"/>
    <property type="project" value="InterPro"/>
</dbReference>
<evidence type="ECO:0000259" key="7">
    <source>
        <dbReference type="Pfam" id="PF04130"/>
    </source>
</evidence>
<dbReference type="InterPro" id="IPR040457">
    <property type="entry name" value="GCP_C"/>
</dbReference>
<dbReference type="Pfam" id="PF04130">
    <property type="entry name" value="GCP_C_terminal"/>
    <property type="match status" value="1"/>
</dbReference>
<comment type="caution">
    <text evidence="9">The sequence shown here is derived from an EMBL/GenBank/DDBJ whole genome shotgun (WGS) entry which is preliminary data.</text>
</comment>
<dbReference type="SUPFAM" id="SSF49899">
    <property type="entry name" value="Concanavalin A-like lectins/glucanases"/>
    <property type="match status" value="1"/>
</dbReference>
<dbReference type="GO" id="GO:0000278">
    <property type="term" value="P:mitotic cell cycle"/>
    <property type="evidence" value="ECO:0007669"/>
    <property type="project" value="TreeGrafter"/>
</dbReference>
<dbReference type="InterPro" id="IPR042241">
    <property type="entry name" value="GCP_C_sf"/>
</dbReference>
<accession>A0AAU9KQ05</accession>
<evidence type="ECO:0000256" key="3">
    <source>
        <dbReference type="ARBA" id="ARBA00022490"/>
    </source>
</evidence>
<comment type="similarity">
    <text evidence="2 6">Belongs to the TUBGCP family.</text>
</comment>
<dbReference type="Proteomes" id="UP001162131">
    <property type="component" value="Unassembled WGS sequence"/>
</dbReference>
<proteinExistence type="inferred from homology"/>
<evidence type="ECO:0000313" key="9">
    <source>
        <dbReference type="EMBL" id="CAG9336227.1"/>
    </source>
</evidence>
<dbReference type="GO" id="GO:0051321">
    <property type="term" value="P:meiotic cell cycle"/>
    <property type="evidence" value="ECO:0007669"/>
    <property type="project" value="TreeGrafter"/>
</dbReference>
<dbReference type="Pfam" id="PF17681">
    <property type="entry name" value="GCP_N_terminal"/>
    <property type="match status" value="1"/>
</dbReference>